<keyword evidence="1 4" id="KW-0732">Signal</keyword>
<comment type="similarity">
    <text evidence="2">Belongs to the MTB12 family.</text>
</comment>
<name>A0ABU4EYK2_WILMA</name>
<dbReference type="InterPro" id="IPR058644">
    <property type="entry name" value="Mtb12-like_C"/>
</dbReference>
<feature type="chain" id="PRO_5047337344" description="Low molecular weight antigen MTB12-like C-terminal domain-containing protein" evidence="4">
    <location>
        <begin position="21"/>
        <end position="179"/>
    </location>
</feature>
<feature type="signal peptide" evidence="4">
    <location>
        <begin position="1"/>
        <end position="20"/>
    </location>
</feature>
<dbReference type="EMBL" id="JAWLUM010000004">
    <property type="protein sequence ID" value="MDV7136321.1"/>
    <property type="molecule type" value="Genomic_DNA"/>
</dbReference>
<keyword evidence="7" id="KW-1185">Reference proteome</keyword>
<dbReference type="PROSITE" id="PS51257">
    <property type="entry name" value="PROKAR_LIPOPROTEIN"/>
    <property type="match status" value="1"/>
</dbReference>
<dbReference type="Pfam" id="PF26580">
    <property type="entry name" value="Mtb12_C"/>
    <property type="match status" value="1"/>
</dbReference>
<evidence type="ECO:0000313" key="7">
    <source>
        <dbReference type="Proteomes" id="UP001185792"/>
    </source>
</evidence>
<organism evidence="6 7">
    <name type="scientific">Williamsia marianensis</name>
    <dbReference type="NCBI Taxonomy" id="85044"/>
    <lineage>
        <taxon>Bacteria</taxon>
        <taxon>Bacillati</taxon>
        <taxon>Actinomycetota</taxon>
        <taxon>Actinomycetes</taxon>
        <taxon>Mycobacteriales</taxon>
        <taxon>Nocardiaceae</taxon>
        <taxon>Williamsia</taxon>
    </lineage>
</organism>
<evidence type="ECO:0000256" key="3">
    <source>
        <dbReference type="SAM" id="MobiDB-lite"/>
    </source>
</evidence>
<gene>
    <name evidence="6" type="ORF">R4198_21705</name>
</gene>
<dbReference type="Proteomes" id="UP001185792">
    <property type="component" value="Unassembled WGS sequence"/>
</dbReference>
<accession>A0ABU4EYK2</accession>
<evidence type="ECO:0000313" key="6">
    <source>
        <dbReference type="EMBL" id="MDV7136321.1"/>
    </source>
</evidence>
<feature type="region of interest" description="Disordered" evidence="3">
    <location>
        <begin position="25"/>
        <end position="62"/>
    </location>
</feature>
<protein>
    <recommendedName>
        <fullName evidence="5">Low molecular weight antigen MTB12-like C-terminal domain-containing protein</fullName>
    </recommendedName>
</protein>
<evidence type="ECO:0000256" key="4">
    <source>
        <dbReference type="SAM" id="SignalP"/>
    </source>
</evidence>
<dbReference type="RefSeq" id="WP_243404220.1">
    <property type="nucleotide sequence ID" value="NZ_JAWLUM010000004.1"/>
</dbReference>
<proteinExistence type="inferred from homology"/>
<evidence type="ECO:0000256" key="2">
    <source>
        <dbReference type="ARBA" id="ARBA00093774"/>
    </source>
</evidence>
<reference evidence="6 7" key="1">
    <citation type="submission" date="2023-10" db="EMBL/GenBank/DDBJ databases">
        <title>Development of a sustainable strategy for remediation of hydrocarbon-contaminated territories based on the waste exchange concept.</title>
        <authorList>
            <person name="Krivoruchko A."/>
        </authorList>
    </citation>
    <scope>NUCLEOTIDE SEQUENCE [LARGE SCALE GENOMIC DNA]</scope>
    <source>
        <strain evidence="6 7">IEGM 1236</strain>
    </source>
</reference>
<evidence type="ECO:0000259" key="5">
    <source>
        <dbReference type="Pfam" id="PF26580"/>
    </source>
</evidence>
<sequence>MKLRKFVTAGVALCAFVSIAACSDDGGSDDPTTTTTTTSVADPSSSASPGGDGVLTDPKKPPTAAALNTMLETALDPKIPNTEKTELVEGSDADPEIFDKLIAGMKANPDVTYEIVAPVRPAGANQAKANVKINFPDQPQTQVEALIAYNEGRWKLSKTTVCLLLSGANEKSPMCPATS</sequence>
<feature type="compositionally biased region" description="Low complexity" evidence="3">
    <location>
        <begin position="25"/>
        <end position="49"/>
    </location>
</feature>
<feature type="domain" description="Low molecular weight antigen MTB12-like C-terminal" evidence="5">
    <location>
        <begin position="61"/>
        <end position="171"/>
    </location>
</feature>
<comment type="caution">
    <text evidence="6">The sequence shown here is derived from an EMBL/GenBank/DDBJ whole genome shotgun (WGS) entry which is preliminary data.</text>
</comment>
<evidence type="ECO:0000256" key="1">
    <source>
        <dbReference type="ARBA" id="ARBA00022729"/>
    </source>
</evidence>